<organism evidence="1 2">
    <name type="scientific">Necator americanus</name>
    <name type="common">Human hookworm</name>
    <dbReference type="NCBI Taxonomy" id="51031"/>
    <lineage>
        <taxon>Eukaryota</taxon>
        <taxon>Metazoa</taxon>
        <taxon>Ecdysozoa</taxon>
        <taxon>Nematoda</taxon>
        <taxon>Chromadorea</taxon>
        <taxon>Rhabditida</taxon>
        <taxon>Rhabditina</taxon>
        <taxon>Rhabditomorpha</taxon>
        <taxon>Strongyloidea</taxon>
        <taxon>Ancylostomatidae</taxon>
        <taxon>Bunostominae</taxon>
        <taxon>Necator</taxon>
    </lineage>
</organism>
<dbReference type="KEGG" id="nai:NECAME_18446"/>
<dbReference type="AlphaFoldDB" id="W2SUA9"/>
<name>W2SUA9_NECAM</name>
<dbReference type="EMBL" id="KI661418">
    <property type="protein sequence ID" value="ETN73230.1"/>
    <property type="molecule type" value="Genomic_DNA"/>
</dbReference>
<keyword evidence="2" id="KW-1185">Reference proteome</keyword>
<protein>
    <submittedName>
        <fullName evidence="1">Uncharacterized protein</fullName>
    </submittedName>
</protein>
<sequence length="69" mass="8144">PEKSKHKSIILFSDGDPDKCRTDECREFLEYDQLIEASESEIDDNFKIFQNVCTQHAKTFYYSIVSAYR</sequence>
<dbReference type="Proteomes" id="UP000053676">
    <property type="component" value="Unassembled WGS sequence"/>
</dbReference>
<evidence type="ECO:0000313" key="2">
    <source>
        <dbReference type="Proteomes" id="UP000053676"/>
    </source>
</evidence>
<evidence type="ECO:0000313" key="1">
    <source>
        <dbReference type="EMBL" id="ETN73230.1"/>
    </source>
</evidence>
<gene>
    <name evidence="1" type="ORF">NECAME_18446</name>
</gene>
<proteinExistence type="predicted"/>
<feature type="non-terminal residue" evidence="1">
    <location>
        <position position="1"/>
    </location>
</feature>
<reference evidence="2" key="1">
    <citation type="journal article" date="2014" name="Nat. Genet.">
        <title>Genome of the human hookworm Necator americanus.</title>
        <authorList>
            <person name="Tang Y.T."/>
            <person name="Gao X."/>
            <person name="Rosa B.A."/>
            <person name="Abubucker S."/>
            <person name="Hallsworth-Pepin K."/>
            <person name="Martin J."/>
            <person name="Tyagi R."/>
            <person name="Heizer E."/>
            <person name="Zhang X."/>
            <person name="Bhonagiri-Palsikar V."/>
            <person name="Minx P."/>
            <person name="Warren W.C."/>
            <person name="Wang Q."/>
            <person name="Zhan B."/>
            <person name="Hotez P.J."/>
            <person name="Sternberg P.W."/>
            <person name="Dougall A."/>
            <person name="Gaze S.T."/>
            <person name="Mulvenna J."/>
            <person name="Sotillo J."/>
            <person name="Ranganathan S."/>
            <person name="Rabelo E.M."/>
            <person name="Wilson R.K."/>
            <person name="Felgner P.L."/>
            <person name="Bethony J."/>
            <person name="Hawdon J.M."/>
            <person name="Gasser R.B."/>
            <person name="Loukas A."/>
            <person name="Mitreva M."/>
        </authorList>
    </citation>
    <scope>NUCLEOTIDE SEQUENCE [LARGE SCALE GENOMIC DNA]</scope>
</reference>
<accession>W2SUA9</accession>